<dbReference type="Proteomes" id="UP001341840">
    <property type="component" value="Unassembled WGS sequence"/>
</dbReference>
<sequence>MFSFSLRVIRDGAKPGRESPSALSPFRLFSNLFHLAHNSGVLRVRVTTKRDHPSLSLC</sequence>
<reference evidence="1 2" key="1">
    <citation type="journal article" date="2023" name="Plants (Basel)">
        <title>Bridging the Gap: Combining Genomics and Transcriptomics Approaches to Understand Stylosanthes scabra, an Orphan Legume from the Brazilian Caatinga.</title>
        <authorList>
            <person name="Ferreira-Neto J.R.C."/>
            <person name="da Silva M.D."/>
            <person name="Binneck E."/>
            <person name="de Melo N.F."/>
            <person name="da Silva R.H."/>
            <person name="de Melo A.L.T.M."/>
            <person name="Pandolfi V."/>
            <person name="Bustamante F.O."/>
            <person name="Brasileiro-Vidal A.C."/>
            <person name="Benko-Iseppon A.M."/>
        </authorList>
    </citation>
    <scope>NUCLEOTIDE SEQUENCE [LARGE SCALE GENOMIC DNA]</scope>
    <source>
        <tissue evidence="1">Leaves</tissue>
    </source>
</reference>
<organism evidence="1 2">
    <name type="scientific">Stylosanthes scabra</name>
    <dbReference type="NCBI Taxonomy" id="79078"/>
    <lineage>
        <taxon>Eukaryota</taxon>
        <taxon>Viridiplantae</taxon>
        <taxon>Streptophyta</taxon>
        <taxon>Embryophyta</taxon>
        <taxon>Tracheophyta</taxon>
        <taxon>Spermatophyta</taxon>
        <taxon>Magnoliopsida</taxon>
        <taxon>eudicotyledons</taxon>
        <taxon>Gunneridae</taxon>
        <taxon>Pentapetalae</taxon>
        <taxon>rosids</taxon>
        <taxon>fabids</taxon>
        <taxon>Fabales</taxon>
        <taxon>Fabaceae</taxon>
        <taxon>Papilionoideae</taxon>
        <taxon>50 kb inversion clade</taxon>
        <taxon>dalbergioids sensu lato</taxon>
        <taxon>Dalbergieae</taxon>
        <taxon>Pterocarpus clade</taxon>
        <taxon>Stylosanthes</taxon>
    </lineage>
</organism>
<dbReference type="EMBL" id="JASCZI010064080">
    <property type="protein sequence ID" value="MED6141559.1"/>
    <property type="molecule type" value="Genomic_DNA"/>
</dbReference>
<evidence type="ECO:0000313" key="1">
    <source>
        <dbReference type="EMBL" id="MED6141559.1"/>
    </source>
</evidence>
<accession>A0ABU6SZJ1</accession>
<evidence type="ECO:0000313" key="2">
    <source>
        <dbReference type="Proteomes" id="UP001341840"/>
    </source>
</evidence>
<comment type="caution">
    <text evidence="1">The sequence shown here is derived from an EMBL/GenBank/DDBJ whole genome shotgun (WGS) entry which is preliminary data.</text>
</comment>
<name>A0ABU6SZJ1_9FABA</name>
<gene>
    <name evidence="1" type="ORF">PIB30_104686</name>
</gene>
<feature type="non-terminal residue" evidence="1">
    <location>
        <position position="58"/>
    </location>
</feature>
<protein>
    <submittedName>
        <fullName evidence="1">Uncharacterized protein</fullName>
    </submittedName>
</protein>
<proteinExistence type="predicted"/>
<keyword evidence="2" id="KW-1185">Reference proteome</keyword>